<sequence length="90" mass="9576">MLWKAVLPGIPLPPKFAGAPRGSPTYVDGYLIQLGGNSIYVMNATTGSLINVYKVGGFFGISNPVIVGNTMYLVNNYGWIIGMPLSQIGI</sequence>
<keyword evidence="2" id="KW-1185">Reference proteome</keyword>
<dbReference type="SUPFAM" id="SSF50998">
    <property type="entry name" value="Quinoprotein alcohol dehydrogenase-like"/>
    <property type="match status" value="1"/>
</dbReference>
<reference evidence="1 2" key="1">
    <citation type="submission" date="2019-10" db="EMBL/GenBank/DDBJ databases">
        <title>Sequencing and Assembly of Multiple Reported Metal-Biooxidizing Members of the Extremely Thermoacidophilic Archaeal Family Sulfolobaceae.</title>
        <authorList>
            <person name="Counts J.A."/>
            <person name="Kelly R.M."/>
        </authorList>
    </citation>
    <scope>NUCLEOTIDE SEQUENCE [LARGE SCALE GENOMIC DNA]</scope>
    <source>
        <strain evidence="1 2">DSM 6482</strain>
    </source>
</reference>
<proteinExistence type="predicted"/>
<dbReference type="RefSeq" id="WP_156016589.1">
    <property type="nucleotide sequence ID" value="NZ_WGGD01000005.1"/>
</dbReference>
<dbReference type="AlphaFoldDB" id="A0A6A9QLJ7"/>
<dbReference type="InterPro" id="IPR015943">
    <property type="entry name" value="WD40/YVTN_repeat-like_dom_sf"/>
</dbReference>
<dbReference type="InterPro" id="IPR011047">
    <property type="entry name" value="Quinoprotein_ADH-like_sf"/>
</dbReference>
<organism evidence="1 2">
    <name type="scientific">Sulfuracidifex metallicus DSM 6482 = JCM 9184</name>
    <dbReference type="NCBI Taxonomy" id="523847"/>
    <lineage>
        <taxon>Archaea</taxon>
        <taxon>Thermoproteota</taxon>
        <taxon>Thermoprotei</taxon>
        <taxon>Sulfolobales</taxon>
        <taxon>Sulfolobaceae</taxon>
        <taxon>Sulfuracidifex</taxon>
    </lineage>
</organism>
<dbReference type="Proteomes" id="UP000470772">
    <property type="component" value="Unassembled WGS sequence"/>
</dbReference>
<comment type="caution">
    <text evidence="1">The sequence shown here is derived from an EMBL/GenBank/DDBJ whole genome shotgun (WGS) entry which is preliminary data.</text>
</comment>
<evidence type="ECO:0000313" key="1">
    <source>
        <dbReference type="EMBL" id="MUN29029.1"/>
    </source>
</evidence>
<accession>A0A6A9QLJ7</accession>
<gene>
    <name evidence="1" type="ORF">GC250_06175</name>
</gene>
<protein>
    <submittedName>
        <fullName evidence="1">Uncharacterized protein</fullName>
    </submittedName>
</protein>
<name>A0A6A9QLJ7_SULME</name>
<evidence type="ECO:0000313" key="2">
    <source>
        <dbReference type="Proteomes" id="UP000470772"/>
    </source>
</evidence>
<dbReference type="Gene3D" id="2.130.10.10">
    <property type="entry name" value="YVTN repeat-like/Quinoprotein amine dehydrogenase"/>
    <property type="match status" value="1"/>
</dbReference>
<dbReference type="EMBL" id="WGGD01000005">
    <property type="protein sequence ID" value="MUN29029.1"/>
    <property type="molecule type" value="Genomic_DNA"/>
</dbReference>